<name>A0A2V3J311_9FLOR</name>
<proteinExistence type="predicted"/>
<dbReference type="AlphaFoldDB" id="A0A2V3J311"/>
<organism evidence="2 3">
    <name type="scientific">Gracilariopsis chorda</name>
    <dbReference type="NCBI Taxonomy" id="448386"/>
    <lineage>
        <taxon>Eukaryota</taxon>
        <taxon>Rhodophyta</taxon>
        <taxon>Florideophyceae</taxon>
        <taxon>Rhodymeniophycidae</taxon>
        <taxon>Gracilariales</taxon>
        <taxon>Gracilariaceae</taxon>
        <taxon>Gracilariopsis</taxon>
    </lineage>
</organism>
<feature type="compositionally biased region" description="Basic and acidic residues" evidence="1">
    <location>
        <begin position="1"/>
        <end position="11"/>
    </location>
</feature>
<dbReference type="Proteomes" id="UP000247409">
    <property type="component" value="Unassembled WGS sequence"/>
</dbReference>
<dbReference type="EMBL" id="NBIV01000011">
    <property type="protein sequence ID" value="PXF48775.1"/>
    <property type="molecule type" value="Genomic_DNA"/>
</dbReference>
<protein>
    <submittedName>
        <fullName evidence="2">Uncharacterized protein</fullName>
    </submittedName>
</protein>
<evidence type="ECO:0000256" key="1">
    <source>
        <dbReference type="SAM" id="MobiDB-lite"/>
    </source>
</evidence>
<gene>
    <name evidence="2" type="ORF">BWQ96_01331</name>
</gene>
<reference evidence="2 3" key="1">
    <citation type="journal article" date="2018" name="Mol. Biol. Evol.">
        <title>Analysis of the draft genome of the red seaweed Gracilariopsis chorda provides insights into genome size evolution in Rhodophyta.</title>
        <authorList>
            <person name="Lee J."/>
            <person name="Yang E.C."/>
            <person name="Graf L."/>
            <person name="Yang J.H."/>
            <person name="Qiu H."/>
            <person name="Zel Zion U."/>
            <person name="Chan C.X."/>
            <person name="Stephens T.G."/>
            <person name="Weber A.P.M."/>
            <person name="Boo G.H."/>
            <person name="Boo S.M."/>
            <person name="Kim K.M."/>
            <person name="Shin Y."/>
            <person name="Jung M."/>
            <person name="Lee S.J."/>
            <person name="Yim H.S."/>
            <person name="Lee J.H."/>
            <person name="Bhattacharya D."/>
            <person name="Yoon H.S."/>
        </authorList>
    </citation>
    <scope>NUCLEOTIDE SEQUENCE [LARGE SCALE GENOMIC DNA]</scope>
    <source>
        <strain evidence="2 3">SKKU-2015</strain>
        <tissue evidence="2">Whole body</tissue>
    </source>
</reference>
<comment type="caution">
    <text evidence="2">The sequence shown here is derived from an EMBL/GenBank/DDBJ whole genome shotgun (WGS) entry which is preliminary data.</text>
</comment>
<evidence type="ECO:0000313" key="2">
    <source>
        <dbReference type="EMBL" id="PXF48775.1"/>
    </source>
</evidence>
<feature type="region of interest" description="Disordered" evidence="1">
    <location>
        <begin position="1"/>
        <end position="25"/>
    </location>
</feature>
<keyword evidence="3" id="KW-1185">Reference proteome</keyword>
<evidence type="ECO:0000313" key="3">
    <source>
        <dbReference type="Proteomes" id="UP000247409"/>
    </source>
</evidence>
<accession>A0A2V3J311</accession>
<sequence length="50" mass="5466">MVEPIVKRGSESTKNPTQAPAGTHMVPVVAEIKTNRTIDQLKSQRHLEAA</sequence>